<feature type="domain" description="Amidase" evidence="2">
    <location>
        <begin position="18"/>
        <end position="406"/>
    </location>
</feature>
<keyword evidence="3" id="KW-0378">Hydrolase</keyword>
<dbReference type="Gene3D" id="3.90.1300.10">
    <property type="entry name" value="Amidase signature (AS) domain"/>
    <property type="match status" value="1"/>
</dbReference>
<comment type="caution">
    <text evidence="3">The sequence shown here is derived from an EMBL/GenBank/DDBJ whole genome shotgun (WGS) entry which is preliminary data.</text>
</comment>
<reference evidence="3 4" key="1">
    <citation type="submission" date="2023-07" db="EMBL/GenBank/DDBJ databases">
        <title>Genomic Encyclopedia of Type Strains, Phase IV (KMG-IV): sequencing the most valuable type-strain genomes for metagenomic binning, comparative biology and taxonomic classification.</title>
        <authorList>
            <person name="Goeker M."/>
        </authorList>
    </citation>
    <scope>NUCLEOTIDE SEQUENCE [LARGE SCALE GENOMIC DNA]</scope>
    <source>
        <strain evidence="3 4">DSM 19619</strain>
    </source>
</reference>
<name>A0ABU0J3K9_9HYPH</name>
<keyword evidence="4" id="KW-1185">Reference proteome</keyword>
<dbReference type="GO" id="GO:0004040">
    <property type="term" value="F:amidase activity"/>
    <property type="evidence" value="ECO:0007669"/>
    <property type="project" value="UniProtKB-EC"/>
</dbReference>
<protein>
    <submittedName>
        <fullName evidence="3">Amidase</fullName>
        <ecNumber evidence="3">3.5.1.4</ecNumber>
    </submittedName>
</protein>
<dbReference type="PANTHER" id="PTHR11895">
    <property type="entry name" value="TRANSAMIDASE"/>
    <property type="match status" value="1"/>
</dbReference>
<evidence type="ECO:0000259" key="2">
    <source>
        <dbReference type="Pfam" id="PF01425"/>
    </source>
</evidence>
<accession>A0ABU0J3K9</accession>
<dbReference type="RefSeq" id="WP_307267967.1">
    <property type="nucleotide sequence ID" value="NZ_JAUSVX010000001.1"/>
</dbReference>
<dbReference type="Proteomes" id="UP001242480">
    <property type="component" value="Unassembled WGS sequence"/>
</dbReference>
<dbReference type="SUPFAM" id="SSF75304">
    <property type="entry name" value="Amidase signature (AS) enzymes"/>
    <property type="match status" value="1"/>
</dbReference>
<comment type="similarity">
    <text evidence="1">Belongs to the amidase family.</text>
</comment>
<dbReference type="PANTHER" id="PTHR11895:SF151">
    <property type="entry name" value="GLUTAMYL-TRNA(GLN) AMIDOTRANSFERASE SUBUNIT A"/>
    <property type="match status" value="1"/>
</dbReference>
<proteinExistence type="inferred from homology"/>
<gene>
    <name evidence="3" type="ORF">QO011_000787</name>
</gene>
<dbReference type="InterPro" id="IPR023631">
    <property type="entry name" value="Amidase_dom"/>
</dbReference>
<evidence type="ECO:0000313" key="3">
    <source>
        <dbReference type="EMBL" id="MDQ0467792.1"/>
    </source>
</evidence>
<dbReference type="EC" id="3.5.1.4" evidence="3"/>
<dbReference type="Pfam" id="PF01425">
    <property type="entry name" value="Amidase"/>
    <property type="match status" value="1"/>
</dbReference>
<dbReference type="InterPro" id="IPR036928">
    <property type="entry name" value="AS_sf"/>
</dbReference>
<dbReference type="InterPro" id="IPR000120">
    <property type="entry name" value="Amidase"/>
</dbReference>
<evidence type="ECO:0000313" key="4">
    <source>
        <dbReference type="Proteomes" id="UP001242480"/>
    </source>
</evidence>
<dbReference type="EMBL" id="JAUSVX010000001">
    <property type="protein sequence ID" value="MDQ0467792.1"/>
    <property type="molecule type" value="Genomic_DNA"/>
</dbReference>
<evidence type="ECO:0000256" key="1">
    <source>
        <dbReference type="ARBA" id="ARBA00009199"/>
    </source>
</evidence>
<sequence length="418" mass="42996">MRSIAAAVQAGTLTAEAATAACLARVAAREDAVRAWAFLDPELALAEARERDRTGAHGPLAGVAIGVKDIIDTADQPTAYGSAAYEGYRPAWDAPCVALSRQAGAVMLGKTVSTEFAFVAPGKTRNPFDPGHTPGGSSSGSCAAVADGMVPLAFGTQTAGSIVRPASFCGVVGYKPSYGTLERAGIKVLSGSLDTLGVITRDVRDAAHAVAVLARRPALAVPDVALPPRIGLFRTSRWDMAEAATRQALDRAVAALAARGVAVREVAVPGWFDELFAMQDIVMGWELMQALAHERLVLAERLAPKTLALMAEKEAITLADYDAAVAALAPLQQRFHALIGDLDALLTPAAPGEAPAGLGSTGDAVFNRAWTMLRVPGIAVPAGLGPGGLPVGVQLVGRLGDDARLLAAAAFVEDSLAA</sequence>
<organism evidence="3 4">
    <name type="scientific">Labrys wisconsinensis</name>
    <dbReference type="NCBI Taxonomy" id="425677"/>
    <lineage>
        <taxon>Bacteria</taxon>
        <taxon>Pseudomonadati</taxon>
        <taxon>Pseudomonadota</taxon>
        <taxon>Alphaproteobacteria</taxon>
        <taxon>Hyphomicrobiales</taxon>
        <taxon>Xanthobacteraceae</taxon>
        <taxon>Labrys</taxon>
    </lineage>
</organism>